<dbReference type="SUPFAM" id="SSF53474">
    <property type="entry name" value="alpha/beta-Hydrolases"/>
    <property type="match status" value="1"/>
</dbReference>
<evidence type="ECO:0000256" key="1">
    <source>
        <dbReference type="SAM" id="MobiDB-lite"/>
    </source>
</evidence>
<dbReference type="Gene3D" id="3.40.50.1820">
    <property type="entry name" value="alpha/beta hydrolase"/>
    <property type="match status" value="1"/>
</dbReference>
<feature type="domain" description="Serine aminopeptidase S33" evidence="2">
    <location>
        <begin position="131"/>
        <end position="367"/>
    </location>
</feature>
<dbReference type="AlphaFoldDB" id="A0A1H2WMB5"/>
<organism evidence="3 4">
    <name type="scientific">Albimonas donghaensis</name>
    <dbReference type="NCBI Taxonomy" id="356660"/>
    <lineage>
        <taxon>Bacteria</taxon>
        <taxon>Pseudomonadati</taxon>
        <taxon>Pseudomonadota</taxon>
        <taxon>Alphaproteobacteria</taxon>
        <taxon>Rhodobacterales</taxon>
        <taxon>Paracoccaceae</taxon>
        <taxon>Albimonas</taxon>
    </lineage>
</organism>
<dbReference type="PANTHER" id="PTHR11614">
    <property type="entry name" value="PHOSPHOLIPASE-RELATED"/>
    <property type="match status" value="1"/>
</dbReference>
<name>A0A1H2WMB5_9RHOB</name>
<dbReference type="InterPro" id="IPR022742">
    <property type="entry name" value="Hydrolase_4"/>
</dbReference>
<proteinExistence type="predicted"/>
<dbReference type="PRINTS" id="PR00111">
    <property type="entry name" value="ABHYDROLASE"/>
</dbReference>
<dbReference type="STRING" id="356660.SAMN05444336_102431"/>
<evidence type="ECO:0000313" key="3">
    <source>
        <dbReference type="EMBL" id="SDW81803.1"/>
    </source>
</evidence>
<evidence type="ECO:0000259" key="2">
    <source>
        <dbReference type="Pfam" id="PF12146"/>
    </source>
</evidence>
<protein>
    <submittedName>
        <fullName evidence="3">Lysophospholipase, alpha-beta hydrolase superfamily</fullName>
    </submittedName>
</protein>
<accession>A0A1H2WMB5</accession>
<dbReference type="Pfam" id="PF12146">
    <property type="entry name" value="Hydrolase_4"/>
    <property type="match status" value="1"/>
</dbReference>
<keyword evidence="3" id="KW-0378">Hydrolase</keyword>
<feature type="compositionally biased region" description="Low complexity" evidence="1">
    <location>
        <begin position="12"/>
        <end position="25"/>
    </location>
</feature>
<dbReference type="GO" id="GO:0016787">
    <property type="term" value="F:hydrolase activity"/>
    <property type="evidence" value="ECO:0007669"/>
    <property type="project" value="UniProtKB-KW"/>
</dbReference>
<dbReference type="InterPro" id="IPR029058">
    <property type="entry name" value="AB_hydrolase_fold"/>
</dbReference>
<reference evidence="3 4" key="1">
    <citation type="submission" date="2016-10" db="EMBL/GenBank/DDBJ databases">
        <authorList>
            <person name="de Groot N.N."/>
        </authorList>
    </citation>
    <scope>NUCLEOTIDE SEQUENCE [LARGE SCALE GENOMIC DNA]</scope>
    <source>
        <strain evidence="3 4">DSM 17890</strain>
    </source>
</reference>
<feature type="region of interest" description="Disordered" evidence="1">
    <location>
        <begin position="1"/>
        <end position="25"/>
    </location>
</feature>
<feature type="region of interest" description="Disordered" evidence="1">
    <location>
        <begin position="67"/>
        <end position="109"/>
    </location>
</feature>
<dbReference type="InterPro" id="IPR051044">
    <property type="entry name" value="MAG_DAG_Lipase"/>
</dbReference>
<sequence>MAASPRVRADMTRPAPAATPGRGPAAPLRVVRRIGLGWALSGLSLALAACATPGGPVATPVAMGGAPSPAAGAGIAPSPPAEAEGEAKGGTADAAPSRTDAERSPDAPARIDGWLDLPAGRLALSHWPAAAPRAVLLALHGYGDYAPTTYDVAARRWAAAGIETFAYDQRGFGRNPSNRRWPGHDALVEDLEAAAARIAEMRPGVPLFVAGHSMGGGVALTAAGEGRLEGVRGVALLAPAVWGGDTLNPLYRASAWTMATVAPDMRIAPTKAPVRIMPSDNIPMLIALSRDKTRFANPSPREFMGLIRLMDRAVLAAPGDRIDTLVVMGAHDEVVPESSVRRAFDALPGPKTFEYVPTGWHMLLRDLEAERVHDLVADWILARGAPAPLAPPEAQDNRDPTPR</sequence>
<dbReference type="EMBL" id="FNMZ01000002">
    <property type="protein sequence ID" value="SDW81803.1"/>
    <property type="molecule type" value="Genomic_DNA"/>
</dbReference>
<dbReference type="Proteomes" id="UP000199118">
    <property type="component" value="Unassembled WGS sequence"/>
</dbReference>
<dbReference type="InterPro" id="IPR000073">
    <property type="entry name" value="AB_hydrolase_1"/>
</dbReference>
<feature type="compositionally biased region" description="Low complexity" evidence="1">
    <location>
        <begin position="67"/>
        <end position="76"/>
    </location>
</feature>
<keyword evidence="4" id="KW-1185">Reference proteome</keyword>
<gene>
    <name evidence="3" type="ORF">SAMN05444336_102431</name>
</gene>
<evidence type="ECO:0000313" key="4">
    <source>
        <dbReference type="Proteomes" id="UP000199118"/>
    </source>
</evidence>